<evidence type="ECO:0000256" key="9">
    <source>
        <dbReference type="ARBA" id="ARBA00075265"/>
    </source>
</evidence>
<dbReference type="PROSITE" id="PS50082">
    <property type="entry name" value="WD_REPEATS_2"/>
    <property type="match status" value="5"/>
</dbReference>
<evidence type="ECO:0000313" key="13">
    <source>
        <dbReference type="Proteomes" id="UP000887566"/>
    </source>
</evidence>
<dbReference type="InterPro" id="IPR020472">
    <property type="entry name" value="WD40_PAC1"/>
</dbReference>
<evidence type="ECO:0000256" key="3">
    <source>
        <dbReference type="ARBA" id="ARBA00022664"/>
    </source>
</evidence>
<evidence type="ECO:0000256" key="4">
    <source>
        <dbReference type="ARBA" id="ARBA00022728"/>
    </source>
</evidence>
<dbReference type="PANTHER" id="PTHR43979:SF1">
    <property type="entry name" value="PRE-MRNA-PROCESSING FACTOR 17"/>
    <property type="match status" value="1"/>
</dbReference>
<dbReference type="PROSITE" id="PS00678">
    <property type="entry name" value="WD_REPEATS_1"/>
    <property type="match status" value="1"/>
</dbReference>
<protein>
    <recommendedName>
        <fullName evidence="8">Pre-mRNA-processing factor 17</fullName>
    </recommendedName>
    <alternativeName>
        <fullName evidence="10">Cell division cycle 40 homolog</fullName>
    </alternativeName>
    <alternativeName>
        <fullName evidence="9">PRP17 homolog</fullName>
    </alternativeName>
</protein>
<dbReference type="CDD" id="cd00200">
    <property type="entry name" value="WD40"/>
    <property type="match status" value="1"/>
</dbReference>
<evidence type="ECO:0000313" key="14">
    <source>
        <dbReference type="WBParaSite" id="PSAMB.scaffold1343size32731.g12450.t1"/>
    </source>
</evidence>
<feature type="repeat" description="WD" evidence="11">
    <location>
        <begin position="276"/>
        <end position="310"/>
    </location>
</feature>
<dbReference type="InterPro" id="IPR001680">
    <property type="entry name" value="WD40_rpt"/>
</dbReference>
<evidence type="ECO:0000256" key="6">
    <source>
        <dbReference type="ARBA" id="ARBA00023187"/>
    </source>
</evidence>
<feature type="repeat" description="WD" evidence="11">
    <location>
        <begin position="320"/>
        <end position="361"/>
    </location>
</feature>
<dbReference type="InterPro" id="IPR015943">
    <property type="entry name" value="WD40/YVTN_repeat-like_dom_sf"/>
</dbReference>
<evidence type="ECO:0000256" key="8">
    <source>
        <dbReference type="ARBA" id="ARBA00068146"/>
    </source>
</evidence>
<keyword evidence="2 11" id="KW-0853">WD repeat</keyword>
<dbReference type="SMART" id="SM00320">
    <property type="entry name" value="WD40"/>
    <property type="match status" value="6"/>
</dbReference>
<keyword evidence="6" id="KW-0508">mRNA splicing</keyword>
<dbReference type="GO" id="GO:0003729">
    <property type="term" value="F:mRNA binding"/>
    <property type="evidence" value="ECO:0007669"/>
    <property type="project" value="TreeGrafter"/>
</dbReference>
<keyword evidence="4" id="KW-0747">Spliceosome</keyword>
<dbReference type="InterPro" id="IPR019775">
    <property type="entry name" value="WD40_repeat_CS"/>
</dbReference>
<dbReference type="GO" id="GO:0071013">
    <property type="term" value="C:catalytic step 2 spliceosome"/>
    <property type="evidence" value="ECO:0007669"/>
    <property type="project" value="InterPro"/>
</dbReference>
<dbReference type="PANTHER" id="PTHR43979">
    <property type="entry name" value="PRE-MRNA-PROCESSING FACTOR 17"/>
    <property type="match status" value="1"/>
</dbReference>
<dbReference type="AlphaFoldDB" id="A0A914UZQ7"/>
<evidence type="ECO:0000256" key="5">
    <source>
        <dbReference type="ARBA" id="ARBA00022737"/>
    </source>
</evidence>
<evidence type="ECO:0000256" key="10">
    <source>
        <dbReference type="ARBA" id="ARBA00076678"/>
    </source>
</evidence>
<keyword evidence="13" id="KW-1185">Reference proteome</keyword>
<dbReference type="InterPro" id="IPR036322">
    <property type="entry name" value="WD40_repeat_dom_sf"/>
</dbReference>
<feature type="repeat" description="WD" evidence="11">
    <location>
        <begin position="406"/>
        <end position="438"/>
    </location>
</feature>
<proteinExistence type="predicted"/>
<dbReference type="GO" id="GO:0000398">
    <property type="term" value="P:mRNA splicing, via spliceosome"/>
    <property type="evidence" value="ECO:0007669"/>
    <property type="project" value="InterPro"/>
</dbReference>
<dbReference type="PRINTS" id="PR00320">
    <property type="entry name" value="GPROTEINBRPT"/>
</dbReference>
<dbReference type="InterPro" id="IPR032847">
    <property type="entry name" value="PRPF17"/>
</dbReference>
<dbReference type="Pfam" id="PF00400">
    <property type="entry name" value="WD40"/>
    <property type="match status" value="5"/>
</dbReference>
<accession>A0A914UZQ7</accession>
<keyword evidence="5" id="KW-0677">Repeat</keyword>
<evidence type="ECO:0000256" key="1">
    <source>
        <dbReference type="ARBA" id="ARBA00004123"/>
    </source>
</evidence>
<keyword evidence="7" id="KW-0539">Nucleus</keyword>
<name>A0A914UZQ7_9BILA</name>
<evidence type="ECO:0000256" key="12">
    <source>
        <dbReference type="SAM" id="MobiDB-lite"/>
    </source>
</evidence>
<dbReference type="PROSITE" id="PS50294">
    <property type="entry name" value="WD_REPEATS_REGION"/>
    <property type="match status" value="4"/>
</dbReference>
<evidence type="ECO:0000256" key="7">
    <source>
        <dbReference type="ARBA" id="ARBA00023242"/>
    </source>
</evidence>
<feature type="repeat" description="WD" evidence="11">
    <location>
        <begin position="539"/>
        <end position="572"/>
    </location>
</feature>
<dbReference type="SUPFAM" id="SSF50978">
    <property type="entry name" value="WD40 repeat-like"/>
    <property type="match status" value="1"/>
</dbReference>
<sequence>MSSLVADYSPSGSENDSDDEARTSMMKPLTSTQTFSSMPAINLAPAVITKSDVGGIISVDPTAKELSHNPTYDVLFKPMAGPTNPFKTQSQLAKKNMLTGFVEPAHINDFHFEREIRTFNTHGYARDPSADGQAGEKFVGDVKKAEEAGGVSVFESKKTGGEKRKRVMNFDSTDVEGYTGPWGGYVSEERVSKPDPETLKEMEEFMRKKKKLSKAGKRAAAAESGTVEEKATMHLKETVDYQGRSFMMPPQDTGVNLRADFTPDRCFIPKKQIHAYKGHSKGVNCIRWFPKSAHLLLSCSMDSKVKLWEVYGKKRCILSYLGHKMPVRDICFNNDGTEFLSASFDRYIKLWDTETGQCKQRFHTGHIPFCVKFNPDEDKQHFFLSGMQNKKVLQWDTRSGECVQEYDRHLGSVNCITFFDKNRRFCSTSDDKSIRIWEWEIPVDTKLIQNSGLHSIPTMTKSPDDKWIVGQAMDNRILLFQLIDDKLRFARKKAFRGHIVAGYSCTVDFSPDMSFLISGDADGKLFIWDWRTHRIVARWKAHDNTCIGAMWHPHEKSKIATCGWDGVVKLWE</sequence>
<evidence type="ECO:0000256" key="2">
    <source>
        <dbReference type="ARBA" id="ARBA00022574"/>
    </source>
</evidence>
<organism evidence="13 14">
    <name type="scientific">Plectus sambesii</name>
    <dbReference type="NCBI Taxonomy" id="2011161"/>
    <lineage>
        <taxon>Eukaryota</taxon>
        <taxon>Metazoa</taxon>
        <taxon>Ecdysozoa</taxon>
        <taxon>Nematoda</taxon>
        <taxon>Chromadorea</taxon>
        <taxon>Plectida</taxon>
        <taxon>Plectina</taxon>
        <taxon>Plectoidea</taxon>
        <taxon>Plectidae</taxon>
        <taxon>Plectus</taxon>
    </lineage>
</organism>
<feature type="repeat" description="WD" evidence="11">
    <location>
        <begin position="506"/>
        <end position="538"/>
    </location>
</feature>
<evidence type="ECO:0000256" key="11">
    <source>
        <dbReference type="PROSITE-ProRule" id="PRU00221"/>
    </source>
</evidence>
<dbReference type="Gene3D" id="2.130.10.10">
    <property type="entry name" value="YVTN repeat-like/Quinoprotein amine dehydrogenase"/>
    <property type="match status" value="1"/>
</dbReference>
<dbReference type="Proteomes" id="UP000887566">
    <property type="component" value="Unplaced"/>
</dbReference>
<dbReference type="WBParaSite" id="PSAMB.scaffold1343size32731.g12450.t1">
    <property type="protein sequence ID" value="PSAMB.scaffold1343size32731.g12450.t1"/>
    <property type="gene ID" value="PSAMB.scaffold1343size32731.g12450"/>
</dbReference>
<reference evidence="14" key="1">
    <citation type="submission" date="2022-11" db="UniProtKB">
        <authorList>
            <consortium name="WormBaseParasite"/>
        </authorList>
    </citation>
    <scope>IDENTIFICATION</scope>
</reference>
<dbReference type="FunFam" id="2.130.10.10:FF:000034">
    <property type="entry name" value="Pre-mRNA-processing factor 17, putative"/>
    <property type="match status" value="1"/>
</dbReference>
<keyword evidence="3" id="KW-0507">mRNA processing</keyword>
<comment type="subcellular location">
    <subcellularLocation>
        <location evidence="1">Nucleus</location>
    </subcellularLocation>
</comment>
<feature type="region of interest" description="Disordered" evidence="12">
    <location>
        <begin position="1"/>
        <end position="31"/>
    </location>
</feature>